<dbReference type="AlphaFoldDB" id="X1FI76"/>
<dbReference type="EMBL" id="BARU01002511">
    <property type="protein sequence ID" value="GAH29089.1"/>
    <property type="molecule type" value="Genomic_DNA"/>
</dbReference>
<dbReference type="InterPro" id="IPR027417">
    <property type="entry name" value="P-loop_NTPase"/>
</dbReference>
<organism evidence="1">
    <name type="scientific">marine sediment metagenome</name>
    <dbReference type="NCBI Taxonomy" id="412755"/>
    <lineage>
        <taxon>unclassified sequences</taxon>
        <taxon>metagenomes</taxon>
        <taxon>ecological metagenomes</taxon>
    </lineage>
</organism>
<evidence type="ECO:0000313" key="1">
    <source>
        <dbReference type="EMBL" id="GAH29089.1"/>
    </source>
</evidence>
<reference evidence="1" key="1">
    <citation type="journal article" date="2014" name="Front. Microbiol.">
        <title>High frequency of phylogenetically diverse reductive dehalogenase-homologous genes in deep subseafloor sedimentary metagenomes.</title>
        <authorList>
            <person name="Kawai M."/>
            <person name="Futagami T."/>
            <person name="Toyoda A."/>
            <person name="Takaki Y."/>
            <person name="Nishi S."/>
            <person name="Hori S."/>
            <person name="Arai W."/>
            <person name="Tsubouchi T."/>
            <person name="Morono Y."/>
            <person name="Uchiyama I."/>
            <person name="Ito T."/>
            <person name="Fujiyama A."/>
            <person name="Inagaki F."/>
            <person name="Takami H."/>
        </authorList>
    </citation>
    <scope>NUCLEOTIDE SEQUENCE</scope>
    <source>
        <strain evidence="1">Expedition CK06-06</strain>
    </source>
</reference>
<dbReference type="Gene3D" id="3.40.50.300">
    <property type="entry name" value="P-loop containing nucleotide triphosphate hydrolases"/>
    <property type="match status" value="1"/>
</dbReference>
<name>X1FI76_9ZZZZ</name>
<proteinExistence type="predicted"/>
<sequence>NILKKNHPPKVLYREEETSNLNEMVEESIDLRKSNIMCKGDTGEGRKTLFTKYCKTHLLSSNRLFLFHDCKESTFSETIRSLLLQLKYHCPVSLKIPNLNMEHINILWEDFCNILNDIEKPLMIFLPNINNSQNLLFKFINLKLRKNFLFIFSRNTSDKLPLVIQGNINFKLKLHPFTEKEFLEITKMLYGWKFNHEIDDDIILNIAMLVYDEAKGLPGNSLKIIEKLYPILKENKSHYPNITSSLLLNVFNDTLGPSDIKQEAVYNLILNASKFEKYFLGFLMDEFHKPIFIPYSVIKETFDYTSDIFKRSPDSDHFFKILKSILTNSIIKSKKEWLFNNGNRVNDIKFYKNDEFCIVIDAEMVKQTLVYALSNP</sequence>
<feature type="non-terminal residue" evidence="1">
    <location>
        <position position="376"/>
    </location>
</feature>
<protein>
    <submittedName>
        <fullName evidence="1">Uncharacterized protein</fullName>
    </submittedName>
</protein>
<comment type="caution">
    <text evidence="1">The sequence shown here is derived from an EMBL/GenBank/DDBJ whole genome shotgun (WGS) entry which is preliminary data.</text>
</comment>
<dbReference type="SUPFAM" id="SSF52540">
    <property type="entry name" value="P-loop containing nucleoside triphosphate hydrolases"/>
    <property type="match status" value="1"/>
</dbReference>
<feature type="non-terminal residue" evidence="1">
    <location>
        <position position="1"/>
    </location>
</feature>
<gene>
    <name evidence="1" type="ORF">S03H2_05892</name>
</gene>
<accession>X1FI76</accession>